<keyword evidence="2" id="KW-0285">Flavoprotein</keyword>
<dbReference type="Proteomes" id="UP000566819">
    <property type="component" value="Unassembled WGS sequence"/>
</dbReference>
<dbReference type="InterPro" id="IPR036188">
    <property type="entry name" value="FAD/NAD-bd_sf"/>
</dbReference>
<evidence type="ECO:0000256" key="3">
    <source>
        <dbReference type="ARBA" id="ARBA00022827"/>
    </source>
</evidence>
<organism evidence="5 6">
    <name type="scientific">Cudoniella acicularis</name>
    <dbReference type="NCBI Taxonomy" id="354080"/>
    <lineage>
        <taxon>Eukaryota</taxon>
        <taxon>Fungi</taxon>
        <taxon>Dikarya</taxon>
        <taxon>Ascomycota</taxon>
        <taxon>Pezizomycotina</taxon>
        <taxon>Leotiomycetes</taxon>
        <taxon>Helotiales</taxon>
        <taxon>Tricladiaceae</taxon>
        <taxon>Cudoniella</taxon>
    </lineage>
</organism>
<evidence type="ECO:0000256" key="4">
    <source>
        <dbReference type="ARBA" id="ARBA00023002"/>
    </source>
</evidence>
<sequence>MEHIDLLIVGAGWHGLALAKTYLEANSSTPTNVAILDYAESIGGTWAQERLYPGLKTNNMVGSFEFSDFSMDLERYSLKPGQHIPGEVVHRYLSDFADHYGLTALIRWRTKVDSATLLDDGSWRVVYSVSSLASGADSELRKGQLTAAKLVIATGLTSQPYMPAFLGQEIFQGNLFHSKELKHRAHDLTNSRNVVVIGGNKSAWDVCYTAACSGAQTHMVMRPSGGGPSWVWKPIKFGPFTTSLSRLSLTRFFTWFDPNPFGKVWKSARNFLHRTAFGRRICRFFWNRLDRYVEKVNEYREDERVGMLQPWTSTFWMGNSLSIHNYESDWFELVKSGMIVVHHADVLSLSENTVKLSNGETLVTDTIVACTGWKSIPSIKFQPPEIASLIGLPGNEGGFSQNHQQGGTSQDFENIKHLDTGDAILSTKTRNKVLQSYSELASKPVRIRHSNGKEELDAGNFIGEADEMQEHAVPYRLYRFVIPPSKELLDLRNLAFIGAHLSIHAVMLAQAQALWITAFFQDKLPVLNPDSVLHETYFHSEYERIRRPKEAGGSGERFPDLVFDSLPYVDLLLDDLGMRTKRKESWWKEVFQPYTLGDYRGLVQEWWDGRRTKE</sequence>
<dbReference type="GO" id="GO:0050660">
    <property type="term" value="F:flavin adenine dinucleotide binding"/>
    <property type="evidence" value="ECO:0007669"/>
    <property type="project" value="InterPro"/>
</dbReference>
<dbReference type="InterPro" id="IPR020946">
    <property type="entry name" value="Flavin_mOase-like"/>
</dbReference>
<keyword evidence="4" id="KW-0560">Oxidoreductase</keyword>
<dbReference type="OrthoDB" id="2915840at2759"/>
<protein>
    <recommendedName>
        <fullName evidence="7">FAD/NAD(P)-binding domain-containing protein</fullName>
    </recommendedName>
</protein>
<dbReference type="PANTHER" id="PTHR23023">
    <property type="entry name" value="DIMETHYLANILINE MONOOXYGENASE"/>
    <property type="match status" value="1"/>
</dbReference>
<accession>A0A8H4W5G1</accession>
<evidence type="ECO:0000256" key="2">
    <source>
        <dbReference type="ARBA" id="ARBA00022630"/>
    </source>
</evidence>
<dbReference type="Gene3D" id="3.50.50.60">
    <property type="entry name" value="FAD/NAD(P)-binding domain"/>
    <property type="match status" value="1"/>
</dbReference>
<dbReference type="GO" id="GO:0004499">
    <property type="term" value="F:N,N-dimethylaniline monooxygenase activity"/>
    <property type="evidence" value="ECO:0007669"/>
    <property type="project" value="InterPro"/>
</dbReference>
<dbReference type="EMBL" id="JAAMPI010000205">
    <property type="protein sequence ID" value="KAF4634151.1"/>
    <property type="molecule type" value="Genomic_DNA"/>
</dbReference>
<dbReference type="GO" id="GO:0050661">
    <property type="term" value="F:NADP binding"/>
    <property type="evidence" value="ECO:0007669"/>
    <property type="project" value="InterPro"/>
</dbReference>
<evidence type="ECO:0000256" key="1">
    <source>
        <dbReference type="ARBA" id="ARBA00009183"/>
    </source>
</evidence>
<dbReference type="AlphaFoldDB" id="A0A8H4W5G1"/>
<keyword evidence="6" id="KW-1185">Reference proteome</keyword>
<evidence type="ECO:0000313" key="6">
    <source>
        <dbReference type="Proteomes" id="UP000566819"/>
    </source>
</evidence>
<evidence type="ECO:0000313" key="5">
    <source>
        <dbReference type="EMBL" id="KAF4634151.1"/>
    </source>
</evidence>
<keyword evidence="3" id="KW-0274">FAD</keyword>
<name>A0A8H4W5G1_9HELO</name>
<comment type="similarity">
    <text evidence="1">Belongs to the FMO family.</text>
</comment>
<dbReference type="InterPro" id="IPR050346">
    <property type="entry name" value="FMO-like"/>
</dbReference>
<gene>
    <name evidence="5" type="ORF">G7Y89_g3967</name>
</gene>
<evidence type="ECO:0008006" key="7">
    <source>
        <dbReference type="Google" id="ProtNLM"/>
    </source>
</evidence>
<proteinExistence type="inferred from homology"/>
<reference evidence="5 6" key="1">
    <citation type="submission" date="2020-03" db="EMBL/GenBank/DDBJ databases">
        <title>Draft Genome Sequence of Cudoniella acicularis.</title>
        <authorList>
            <person name="Buettner E."/>
            <person name="Kellner H."/>
        </authorList>
    </citation>
    <scope>NUCLEOTIDE SEQUENCE [LARGE SCALE GENOMIC DNA]</scope>
    <source>
        <strain evidence="5 6">DSM 108380</strain>
    </source>
</reference>
<comment type="caution">
    <text evidence="5">The sequence shown here is derived from an EMBL/GenBank/DDBJ whole genome shotgun (WGS) entry which is preliminary data.</text>
</comment>
<dbReference type="SUPFAM" id="SSF51905">
    <property type="entry name" value="FAD/NAD(P)-binding domain"/>
    <property type="match status" value="2"/>
</dbReference>
<dbReference type="Pfam" id="PF00743">
    <property type="entry name" value="FMO-like"/>
    <property type="match status" value="1"/>
</dbReference>